<dbReference type="OrthoDB" id="1452807at2"/>
<organism evidence="2 3">
    <name type="scientific">Arenibacter palladensis</name>
    <dbReference type="NCBI Taxonomy" id="237373"/>
    <lineage>
        <taxon>Bacteria</taxon>
        <taxon>Pseudomonadati</taxon>
        <taxon>Bacteroidota</taxon>
        <taxon>Flavobacteriia</taxon>
        <taxon>Flavobacteriales</taxon>
        <taxon>Flavobacteriaceae</taxon>
        <taxon>Arenibacter</taxon>
    </lineage>
</organism>
<dbReference type="RefSeq" id="WP_143153153.1">
    <property type="nucleotide sequence ID" value="NZ_FQUX01000002.1"/>
</dbReference>
<keyword evidence="1" id="KW-0472">Membrane</keyword>
<evidence type="ECO:0000313" key="3">
    <source>
        <dbReference type="Proteomes" id="UP000184406"/>
    </source>
</evidence>
<sequence length="181" mass="20270">MIQKNEKGLKPWLFRSVAVLMGICYLMAPLQQEFTEILHFFSHALDQGTAHHSITSHTHNINQLAQADKAHTRALSHSTEAHNHTGPNEMAHLGHTHTHDAEPHTHEIIDFMSMVLSATSPTHNDNDNIKVPLELDKHIVVAHHKTSPGITIFTKSYFSKIQENTSKGIHYPIVPPPKPAC</sequence>
<dbReference type="AlphaFoldDB" id="A0A1M4YV79"/>
<keyword evidence="1" id="KW-0812">Transmembrane</keyword>
<gene>
    <name evidence="2" type="ORF">SAMN03080594_102589</name>
</gene>
<keyword evidence="1" id="KW-1133">Transmembrane helix</keyword>
<reference evidence="3" key="1">
    <citation type="submission" date="2016-11" db="EMBL/GenBank/DDBJ databases">
        <authorList>
            <person name="Varghese N."/>
            <person name="Submissions S."/>
        </authorList>
    </citation>
    <scope>NUCLEOTIDE SEQUENCE [LARGE SCALE GENOMIC DNA]</scope>
    <source>
        <strain evidence="3">DSM 17539</strain>
    </source>
</reference>
<dbReference type="EMBL" id="FQUX01000002">
    <property type="protein sequence ID" value="SHF09709.1"/>
    <property type="molecule type" value="Genomic_DNA"/>
</dbReference>
<proteinExistence type="predicted"/>
<evidence type="ECO:0000313" key="2">
    <source>
        <dbReference type="EMBL" id="SHF09709.1"/>
    </source>
</evidence>
<feature type="transmembrane region" description="Helical" evidence="1">
    <location>
        <begin position="12"/>
        <end position="30"/>
    </location>
</feature>
<protein>
    <submittedName>
        <fullName evidence="2">Uncharacterized protein</fullName>
    </submittedName>
</protein>
<evidence type="ECO:0000256" key="1">
    <source>
        <dbReference type="SAM" id="Phobius"/>
    </source>
</evidence>
<name>A0A1M4YV79_9FLAO</name>
<dbReference type="Proteomes" id="UP000184406">
    <property type="component" value="Unassembled WGS sequence"/>
</dbReference>
<keyword evidence="3" id="KW-1185">Reference proteome</keyword>
<accession>A0A1M4YV79</accession>